<feature type="transmembrane region" description="Helical" evidence="1">
    <location>
        <begin position="96"/>
        <end position="121"/>
    </location>
</feature>
<dbReference type="Proteomes" id="UP000564033">
    <property type="component" value="Unassembled WGS sequence"/>
</dbReference>
<evidence type="ECO:0000259" key="2">
    <source>
        <dbReference type="Pfam" id="PF03703"/>
    </source>
</evidence>
<dbReference type="Pfam" id="PF03703">
    <property type="entry name" value="bPH_2"/>
    <property type="match status" value="1"/>
</dbReference>
<comment type="caution">
    <text evidence="3">The sequence shown here is derived from an EMBL/GenBank/DDBJ whole genome shotgun (WGS) entry which is preliminary data.</text>
</comment>
<keyword evidence="1" id="KW-1133">Transmembrane helix</keyword>
<dbReference type="PANTHER" id="PTHR37938">
    <property type="entry name" value="BLL0215 PROTEIN"/>
    <property type="match status" value="1"/>
</dbReference>
<feature type="transmembrane region" description="Helical" evidence="1">
    <location>
        <begin position="61"/>
        <end position="84"/>
    </location>
</feature>
<proteinExistence type="predicted"/>
<dbReference type="InterPro" id="IPR005182">
    <property type="entry name" value="YdbS-like_PH"/>
</dbReference>
<name>A0A847VCD5_9BACT</name>
<dbReference type="EMBL" id="JAAZIL010000009">
    <property type="protein sequence ID" value="NLZ24184.1"/>
    <property type="molecule type" value="Genomic_DNA"/>
</dbReference>
<keyword evidence="1" id="KW-0812">Transmembrane</keyword>
<evidence type="ECO:0000313" key="3">
    <source>
        <dbReference type="EMBL" id="NLZ24184.1"/>
    </source>
</evidence>
<dbReference type="AlphaFoldDB" id="A0A847VCD5"/>
<keyword evidence="1" id="KW-0472">Membrane</keyword>
<sequence length="210" mass="24688">MNKRKDTIPKKFQKINETHISELQRDERESFFKDLLVFPKRFGFYSKGPDEDVVLMVRKHWIVLVPSVLFTILLLVLPALLLSLSFRYEFLGSYKIYIGAFILSVGIGVNIILTIILKWYYTLHIVTDRRFVLVRMENAFFHSYAEAPLNKIQDVTHRNIGIIGTLFDVGEVDIDTAGHEIDFELKYIPKPREIQNVLMDLIQMRKRREI</sequence>
<dbReference type="PANTHER" id="PTHR37938:SF1">
    <property type="entry name" value="BLL0215 PROTEIN"/>
    <property type="match status" value="1"/>
</dbReference>
<protein>
    <submittedName>
        <fullName evidence="3">PH domain-containing protein</fullName>
    </submittedName>
</protein>
<evidence type="ECO:0000256" key="1">
    <source>
        <dbReference type="SAM" id="Phobius"/>
    </source>
</evidence>
<gene>
    <name evidence="3" type="ORF">GX888_00325</name>
</gene>
<feature type="domain" description="YdbS-like PH" evidence="2">
    <location>
        <begin position="126"/>
        <end position="196"/>
    </location>
</feature>
<organism evidence="3 4">
    <name type="scientific">Candidatus Dojkabacteria bacterium</name>
    <dbReference type="NCBI Taxonomy" id="2099670"/>
    <lineage>
        <taxon>Bacteria</taxon>
        <taxon>Candidatus Dojkabacteria</taxon>
    </lineage>
</organism>
<accession>A0A847VCD5</accession>
<evidence type="ECO:0000313" key="4">
    <source>
        <dbReference type="Proteomes" id="UP000564033"/>
    </source>
</evidence>
<reference evidence="3 4" key="1">
    <citation type="journal article" date="2020" name="Biotechnol. Biofuels">
        <title>New insights from the biogas microbiome by comprehensive genome-resolved metagenomics of nearly 1600 species originating from multiple anaerobic digesters.</title>
        <authorList>
            <person name="Campanaro S."/>
            <person name="Treu L."/>
            <person name="Rodriguez-R L.M."/>
            <person name="Kovalovszki A."/>
            <person name="Ziels R.M."/>
            <person name="Maus I."/>
            <person name="Zhu X."/>
            <person name="Kougias P.G."/>
            <person name="Basile A."/>
            <person name="Luo G."/>
            <person name="Schluter A."/>
            <person name="Konstantinidis K.T."/>
            <person name="Angelidaki I."/>
        </authorList>
    </citation>
    <scope>NUCLEOTIDE SEQUENCE [LARGE SCALE GENOMIC DNA]</scope>
    <source>
        <strain evidence="3">AS19jrsBPTG_9</strain>
    </source>
</reference>